<gene>
    <name evidence="1" type="ORF">H0H81_006589</name>
</gene>
<organism evidence="1 2">
    <name type="scientific">Sphagnurus paluster</name>
    <dbReference type="NCBI Taxonomy" id="117069"/>
    <lineage>
        <taxon>Eukaryota</taxon>
        <taxon>Fungi</taxon>
        <taxon>Dikarya</taxon>
        <taxon>Basidiomycota</taxon>
        <taxon>Agaricomycotina</taxon>
        <taxon>Agaricomycetes</taxon>
        <taxon>Agaricomycetidae</taxon>
        <taxon>Agaricales</taxon>
        <taxon>Tricholomatineae</taxon>
        <taxon>Lyophyllaceae</taxon>
        <taxon>Sphagnurus</taxon>
    </lineage>
</organism>
<dbReference type="Proteomes" id="UP000717328">
    <property type="component" value="Unassembled WGS sequence"/>
</dbReference>
<dbReference type="AlphaFoldDB" id="A0A9P7FXX7"/>
<proteinExistence type="predicted"/>
<protein>
    <submittedName>
        <fullName evidence="1">Uncharacterized protein</fullName>
    </submittedName>
</protein>
<dbReference type="EMBL" id="JABCKI010005884">
    <property type="protein sequence ID" value="KAG5636867.1"/>
    <property type="molecule type" value="Genomic_DNA"/>
</dbReference>
<sequence length="261" mass="28801">MPFRLTLSPMVPFSSDARAHFPPYTFASLGSKSLMIQICNNDTNTSIAGVILALSYTRHTTQEKGSELQESTVTVQSEALLPTTVPISATRATSQNPAAADARTVSFARRHARLRRREAAIIHLDVQPRQSRSLRRDVEAAFYGVYDGPKRVSPTTRYRPTRGLRSRIASRGLVKTTNSTHGVMGTTVVSQPVVVTSGVKSSWPMAQAVRTVEWAGQVLRKRCRDDSEDDSDNGGEEEGLLAWLAGCCVPRPKVKKLRRMY</sequence>
<name>A0A9P7FXX7_9AGAR</name>
<reference evidence="1" key="1">
    <citation type="submission" date="2021-02" db="EMBL/GenBank/DDBJ databases">
        <authorList>
            <person name="Nieuwenhuis M."/>
            <person name="Van De Peppel L.J.J."/>
        </authorList>
    </citation>
    <scope>NUCLEOTIDE SEQUENCE</scope>
    <source>
        <strain evidence="1">D49</strain>
    </source>
</reference>
<comment type="caution">
    <text evidence="1">The sequence shown here is derived from an EMBL/GenBank/DDBJ whole genome shotgun (WGS) entry which is preliminary data.</text>
</comment>
<accession>A0A9P7FXX7</accession>
<reference evidence="1" key="2">
    <citation type="submission" date="2021-10" db="EMBL/GenBank/DDBJ databases">
        <title>Phylogenomics reveals ancestral predisposition of the termite-cultivated fungus Termitomyces towards a domesticated lifestyle.</title>
        <authorList>
            <person name="Auxier B."/>
            <person name="Grum-Grzhimaylo A."/>
            <person name="Cardenas M.E."/>
            <person name="Lodge J.D."/>
            <person name="Laessoe T."/>
            <person name="Pedersen O."/>
            <person name="Smith M.E."/>
            <person name="Kuyper T.W."/>
            <person name="Franco-Molano E.A."/>
            <person name="Baroni T.J."/>
            <person name="Aanen D.K."/>
        </authorList>
    </citation>
    <scope>NUCLEOTIDE SEQUENCE</scope>
    <source>
        <strain evidence="1">D49</strain>
    </source>
</reference>
<evidence type="ECO:0000313" key="2">
    <source>
        <dbReference type="Proteomes" id="UP000717328"/>
    </source>
</evidence>
<keyword evidence="2" id="KW-1185">Reference proteome</keyword>
<evidence type="ECO:0000313" key="1">
    <source>
        <dbReference type="EMBL" id="KAG5636867.1"/>
    </source>
</evidence>